<dbReference type="PANTHER" id="PTHR10270:SF317">
    <property type="entry name" value="TRANSCRIPTION FACTOR SOX-15-RELATED"/>
    <property type="match status" value="1"/>
</dbReference>
<dbReference type="Gene3D" id="1.10.30.10">
    <property type="entry name" value="High mobility group box domain"/>
    <property type="match status" value="1"/>
</dbReference>
<dbReference type="PROSITE" id="PS50118">
    <property type="entry name" value="HMG_BOX_2"/>
    <property type="match status" value="1"/>
</dbReference>
<dbReference type="InterPro" id="IPR009071">
    <property type="entry name" value="HMG_box_dom"/>
</dbReference>
<protein>
    <recommendedName>
        <fullName evidence="6">HMG box domain-containing protein</fullName>
    </recommendedName>
</protein>
<evidence type="ECO:0000256" key="4">
    <source>
        <dbReference type="ARBA" id="ARBA00023242"/>
    </source>
</evidence>
<evidence type="ECO:0000256" key="2">
    <source>
        <dbReference type="ARBA" id="ARBA00023125"/>
    </source>
</evidence>
<keyword evidence="3" id="KW-0804">Transcription</keyword>
<keyword evidence="1" id="KW-0805">Transcription regulation</keyword>
<feature type="domain" description="HMG box" evidence="6">
    <location>
        <begin position="45"/>
        <end position="113"/>
    </location>
</feature>
<reference evidence="7" key="1">
    <citation type="submission" date="2022-08" db="UniProtKB">
        <authorList>
            <consortium name="EnsemblMetazoa"/>
        </authorList>
    </citation>
    <scope>IDENTIFICATION</scope>
    <source>
        <strain evidence="7">05x7-T-G4-1.051#20</strain>
    </source>
</reference>
<dbReference type="SMART" id="SM00398">
    <property type="entry name" value="HMG"/>
    <property type="match status" value="1"/>
</dbReference>
<dbReference type="GO" id="GO:0000978">
    <property type="term" value="F:RNA polymerase II cis-regulatory region sequence-specific DNA binding"/>
    <property type="evidence" value="ECO:0007669"/>
    <property type="project" value="TreeGrafter"/>
</dbReference>
<keyword evidence="8" id="KW-1185">Reference proteome</keyword>
<dbReference type="GO" id="GO:0005634">
    <property type="term" value="C:nucleus"/>
    <property type="evidence" value="ECO:0007669"/>
    <property type="project" value="UniProtKB-UniRule"/>
</dbReference>
<evidence type="ECO:0000313" key="7">
    <source>
        <dbReference type="EnsemblMetazoa" id="G1967.2:cds"/>
    </source>
</evidence>
<dbReference type="AlphaFoldDB" id="A0A8W8JKB0"/>
<keyword evidence="4 5" id="KW-0539">Nucleus</keyword>
<dbReference type="GO" id="GO:0001228">
    <property type="term" value="F:DNA-binding transcription activator activity, RNA polymerase II-specific"/>
    <property type="evidence" value="ECO:0007669"/>
    <property type="project" value="TreeGrafter"/>
</dbReference>
<evidence type="ECO:0000259" key="6">
    <source>
        <dbReference type="PROSITE" id="PS50118"/>
    </source>
</evidence>
<evidence type="ECO:0000256" key="1">
    <source>
        <dbReference type="ARBA" id="ARBA00023015"/>
    </source>
</evidence>
<organism evidence="7 8">
    <name type="scientific">Magallana gigas</name>
    <name type="common">Pacific oyster</name>
    <name type="synonym">Crassostrea gigas</name>
    <dbReference type="NCBI Taxonomy" id="29159"/>
    <lineage>
        <taxon>Eukaryota</taxon>
        <taxon>Metazoa</taxon>
        <taxon>Spiralia</taxon>
        <taxon>Lophotrochozoa</taxon>
        <taxon>Mollusca</taxon>
        <taxon>Bivalvia</taxon>
        <taxon>Autobranchia</taxon>
        <taxon>Pteriomorphia</taxon>
        <taxon>Ostreida</taxon>
        <taxon>Ostreoidea</taxon>
        <taxon>Ostreidae</taxon>
        <taxon>Magallana</taxon>
    </lineage>
</organism>
<accession>A0A8W8JKB0</accession>
<proteinExistence type="predicted"/>
<dbReference type="Pfam" id="PF00505">
    <property type="entry name" value="HMG_box"/>
    <property type="match status" value="1"/>
</dbReference>
<dbReference type="EnsemblMetazoa" id="G1967.2">
    <property type="protein sequence ID" value="G1967.2:cds"/>
    <property type="gene ID" value="G1967"/>
</dbReference>
<name>A0A8W8JKB0_MAGGI</name>
<dbReference type="GO" id="GO:0030154">
    <property type="term" value="P:cell differentiation"/>
    <property type="evidence" value="ECO:0007669"/>
    <property type="project" value="TreeGrafter"/>
</dbReference>
<dbReference type="Proteomes" id="UP000005408">
    <property type="component" value="Unassembled WGS sequence"/>
</dbReference>
<dbReference type="PANTHER" id="PTHR10270">
    <property type="entry name" value="SOX TRANSCRIPTION FACTOR"/>
    <property type="match status" value="1"/>
</dbReference>
<dbReference type="OrthoDB" id="6247875at2759"/>
<dbReference type="InterPro" id="IPR050140">
    <property type="entry name" value="SRY-related_HMG-box_TF-like"/>
</dbReference>
<dbReference type="OMA" id="DLHMKKY"/>
<evidence type="ECO:0000256" key="5">
    <source>
        <dbReference type="PROSITE-ProRule" id="PRU00267"/>
    </source>
</evidence>
<dbReference type="SUPFAM" id="SSF47095">
    <property type="entry name" value="HMG-box"/>
    <property type="match status" value="1"/>
</dbReference>
<dbReference type="FunFam" id="1.10.30.10:FF:000003">
    <property type="entry name" value="Putative transcription factor SOX-6"/>
    <property type="match status" value="1"/>
</dbReference>
<sequence length="279" mass="32488">MDNLDNKMKLPPIKDIFTSYQMPETGSSHEFIPNPPQGKRGEERIRRPMNAFMVWAKTERKKLALENPEVHNADLSKILGQKWRELSPSQKKYYSEEADKLRDLHMKKYPDYKYRPRRRKAKFKVPHDDNRTAYDFGEIEGVVLNSGHLTPPASPVPSHPKMVIPFSVSEEMCFDHTMTDATLNFREYPDTPPYYNRFKGFDFSDGCSNTRVEMCHYLQERPLTFLHGAMSSAIQCPELETPENYVLSSQELRDVTEIDSTEFDQYLKADDNVKCTTET</sequence>
<feature type="DNA-binding region" description="HMG box" evidence="5">
    <location>
        <begin position="45"/>
        <end position="113"/>
    </location>
</feature>
<dbReference type="CDD" id="cd22032">
    <property type="entry name" value="HMG-box_SoxF"/>
    <property type="match status" value="1"/>
</dbReference>
<evidence type="ECO:0000256" key="3">
    <source>
        <dbReference type="ARBA" id="ARBA00023163"/>
    </source>
</evidence>
<keyword evidence="2 5" id="KW-0238">DNA-binding</keyword>
<evidence type="ECO:0000313" key="8">
    <source>
        <dbReference type="Proteomes" id="UP000005408"/>
    </source>
</evidence>
<dbReference type="InterPro" id="IPR036910">
    <property type="entry name" value="HMG_box_dom_sf"/>
</dbReference>